<dbReference type="RefSeq" id="XP_002555738.1">
    <property type="nucleotide sequence ID" value="XM_002555692.1"/>
</dbReference>
<sequence length="624" mass="69599">MSFSTNKVSPLDGFRGESDKSTERNTRISDIMSMRDRNGSIVSFDSVKTTERLLDKLDLSAEDEMLLQQALKEDEARRKQPEAFQQRRVVCMPASGFPSLRKPGSSSGNSNLENCEPLMNIINELSEKDRIKLSKRGDVKLFLPKSRFSYLVEEESDGESNPFHEDNLCFNGRAINIEKFRLETYAEDPKMGSSSLETEERLPFDIVPERPTLKLHSKSSVQTPVGSLSSIETRYLIKPSTQSSTESETSRSVDGRNKISESPPSWKFSTPRKSTSSTTVNKVSLSPTKTPKSSHGKGHKKKPSFSFKNLFKSPRVDNESSPAKPARQQYDATPPTNRLEFSTLHLEEGAPQSFYTNAPASASTDSPRSLASSRRFLPHHSRAASDTKIRYASASQRSGSKDASLSKEFKPKHILHPIKTTTPELPLVRDGRPLSPDSRIRVAIDLRNRGFLKESAEHLKVLCEASNPTGYLLFGLALRYGSGIEKNYVESFSYLKKAAGIKDEDSEVLNVDMDPFRLKDVPHVSPEPLAPALHECGISYLKGYGIGVIDELKAIKYLELAASKGHVDSMCLSGTIWSKSSKIRKKNKARAAAWFRLADRRGADLIGADWIYKDKYQNASVYSL</sequence>
<reference evidence="2 3" key="1">
    <citation type="journal article" date="2009" name="Genome Res.">
        <title>Comparative genomics of protoploid Saccharomycetaceae.</title>
        <authorList>
            <consortium name="The Genolevures Consortium"/>
            <person name="Souciet J.-L."/>
            <person name="Dujon B."/>
            <person name="Gaillardin C."/>
            <person name="Johnston M."/>
            <person name="Baret P.V."/>
            <person name="Cliften P."/>
            <person name="Sherman D.J."/>
            <person name="Weissenbach J."/>
            <person name="Westhof E."/>
            <person name="Wincker P."/>
            <person name="Jubin C."/>
            <person name="Poulain J."/>
            <person name="Barbe V."/>
            <person name="Segurens B."/>
            <person name="Artiguenave F."/>
            <person name="Anthouard V."/>
            <person name="Vacherie B."/>
            <person name="Val M.-E."/>
            <person name="Fulton R.S."/>
            <person name="Minx P."/>
            <person name="Wilson R."/>
            <person name="Durrens P."/>
            <person name="Jean G."/>
            <person name="Marck C."/>
            <person name="Martin T."/>
            <person name="Nikolski M."/>
            <person name="Rolland T."/>
            <person name="Seret M.-L."/>
            <person name="Casaregola S."/>
            <person name="Despons L."/>
            <person name="Fairhead C."/>
            <person name="Fischer G."/>
            <person name="Lafontaine I."/>
            <person name="Leh V."/>
            <person name="Lemaire M."/>
            <person name="de Montigny J."/>
            <person name="Neuveglise C."/>
            <person name="Thierry A."/>
            <person name="Blanc-Lenfle I."/>
            <person name="Bleykasten C."/>
            <person name="Diffels J."/>
            <person name="Fritsch E."/>
            <person name="Frangeul L."/>
            <person name="Goeffon A."/>
            <person name="Jauniaux N."/>
            <person name="Kachouri-Lafond R."/>
            <person name="Payen C."/>
            <person name="Potier S."/>
            <person name="Pribylova L."/>
            <person name="Ozanne C."/>
            <person name="Richard G.-F."/>
            <person name="Sacerdot C."/>
            <person name="Straub M.-L."/>
            <person name="Talla E."/>
        </authorList>
    </citation>
    <scope>NUCLEOTIDE SEQUENCE [LARGE SCALE GENOMIC DNA]</scope>
    <source>
        <strain evidence="3">ATCC 56472 / CBS 6340 / NRRL Y-8284</strain>
    </source>
</reference>
<name>C5DNE0_LACTC</name>
<feature type="compositionally biased region" description="Polar residues" evidence="1">
    <location>
        <begin position="280"/>
        <end position="290"/>
    </location>
</feature>
<protein>
    <submittedName>
        <fullName evidence="2">KLTH0G16192p</fullName>
    </submittedName>
</protein>
<feature type="region of interest" description="Disordered" evidence="1">
    <location>
        <begin position="1"/>
        <end position="33"/>
    </location>
</feature>
<dbReference type="HOGENOM" id="CLU_364101_0_0_1"/>
<dbReference type="Pfam" id="PF08238">
    <property type="entry name" value="Sel1"/>
    <property type="match status" value="3"/>
</dbReference>
<feature type="compositionally biased region" description="Polar residues" evidence="1">
    <location>
        <begin position="260"/>
        <end position="273"/>
    </location>
</feature>
<feature type="region of interest" description="Disordered" evidence="1">
    <location>
        <begin position="239"/>
        <end position="336"/>
    </location>
</feature>
<proteinExistence type="predicted"/>
<dbReference type="STRING" id="559295.C5DNE0"/>
<keyword evidence="3" id="KW-1185">Reference proteome</keyword>
<dbReference type="InterPro" id="IPR006597">
    <property type="entry name" value="Sel1-like"/>
</dbReference>
<dbReference type="InterPro" id="IPR052945">
    <property type="entry name" value="Mitotic_Regulator"/>
</dbReference>
<dbReference type="InParanoid" id="C5DNE0"/>
<feature type="compositionally biased region" description="Basic residues" evidence="1">
    <location>
        <begin position="292"/>
        <end position="303"/>
    </location>
</feature>
<accession>C5DNE0</accession>
<dbReference type="EMBL" id="CU928171">
    <property type="protein sequence ID" value="CAR25301.1"/>
    <property type="molecule type" value="Genomic_DNA"/>
</dbReference>
<dbReference type="GeneID" id="8294024"/>
<feature type="region of interest" description="Disordered" evidence="1">
    <location>
        <begin position="354"/>
        <end position="407"/>
    </location>
</feature>
<gene>
    <name evidence="2" type="ordered locus">KLTH0G16192g</name>
</gene>
<dbReference type="KEGG" id="lth:KLTH0G16192g"/>
<dbReference type="GO" id="GO:0032153">
    <property type="term" value="C:cell division site"/>
    <property type="evidence" value="ECO:0007669"/>
    <property type="project" value="TreeGrafter"/>
</dbReference>
<dbReference type="OrthoDB" id="2148946at2759"/>
<dbReference type="PANTHER" id="PTHR43628:SF11">
    <property type="entry name" value="PROTEIN DSF2"/>
    <property type="match status" value="1"/>
</dbReference>
<evidence type="ECO:0000313" key="2">
    <source>
        <dbReference type="EMBL" id="CAR25301.1"/>
    </source>
</evidence>
<feature type="compositionally biased region" description="Basic and acidic residues" evidence="1">
    <location>
        <begin position="14"/>
        <end position="33"/>
    </location>
</feature>
<dbReference type="SUPFAM" id="SSF81901">
    <property type="entry name" value="HCP-like"/>
    <property type="match status" value="1"/>
</dbReference>
<dbReference type="AlphaFoldDB" id="C5DNE0"/>
<dbReference type="PANTHER" id="PTHR43628">
    <property type="entry name" value="ACTIVATOR OF C KINASE PROTEIN 1-RELATED"/>
    <property type="match status" value="1"/>
</dbReference>
<organism evidence="2 3">
    <name type="scientific">Lachancea thermotolerans (strain ATCC 56472 / CBS 6340 / NRRL Y-8284)</name>
    <name type="common">Yeast</name>
    <name type="synonym">Kluyveromyces thermotolerans</name>
    <dbReference type="NCBI Taxonomy" id="559295"/>
    <lineage>
        <taxon>Eukaryota</taxon>
        <taxon>Fungi</taxon>
        <taxon>Dikarya</taxon>
        <taxon>Ascomycota</taxon>
        <taxon>Saccharomycotina</taxon>
        <taxon>Saccharomycetes</taxon>
        <taxon>Saccharomycetales</taxon>
        <taxon>Saccharomycetaceae</taxon>
        <taxon>Lachancea</taxon>
    </lineage>
</organism>
<evidence type="ECO:0000313" key="3">
    <source>
        <dbReference type="Proteomes" id="UP000002036"/>
    </source>
</evidence>
<dbReference type="Proteomes" id="UP000002036">
    <property type="component" value="Chromosome G"/>
</dbReference>
<dbReference type="OMA" id="CLSGTIW"/>
<dbReference type="FunCoup" id="C5DNE0">
    <property type="interactions" value="67"/>
</dbReference>
<dbReference type="eggNOG" id="ENOG502QW3C">
    <property type="taxonomic scope" value="Eukaryota"/>
</dbReference>
<dbReference type="InterPro" id="IPR011990">
    <property type="entry name" value="TPR-like_helical_dom_sf"/>
</dbReference>
<feature type="compositionally biased region" description="Polar residues" evidence="1">
    <location>
        <begin position="354"/>
        <end position="372"/>
    </location>
</feature>
<dbReference type="GO" id="GO:0010972">
    <property type="term" value="P:negative regulation of G2/M transition of mitotic cell cycle"/>
    <property type="evidence" value="ECO:0007669"/>
    <property type="project" value="TreeGrafter"/>
</dbReference>
<feature type="compositionally biased region" description="Polar residues" evidence="1">
    <location>
        <begin position="393"/>
        <end position="403"/>
    </location>
</feature>
<dbReference type="SMART" id="SM00671">
    <property type="entry name" value="SEL1"/>
    <property type="match status" value="2"/>
</dbReference>
<evidence type="ECO:0000256" key="1">
    <source>
        <dbReference type="SAM" id="MobiDB-lite"/>
    </source>
</evidence>
<feature type="compositionally biased region" description="Basic and acidic residues" evidence="1">
    <location>
        <begin position="248"/>
        <end position="259"/>
    </location>
</feature>
<dbReference type="Gene3D" id="1.25.40.10">
    <property type="entry name" value="Tetratricopeptide repeat domain"/>
    <property type="match status" value="1"/>
</dbReference>